<gene>
    <name evidence="1" type="ORF">GLYMA_16G042400</name>
</gene>
<proteinExistence type="predicted"/>
<dbReference type="AlphaFoldDB" id="A0A0R0FL86"/>
<sequence>MDDDLIFSRVVHANCQVYINKLRALPHAYTDRIRYPVEQNSRRCCFKEIFKGKNGQRKMGKKGKVKELPLLIGKDFIDHH</sequence>
<dbReference type="InParanoid" id="A0A0R0FL86"/>
<reference evidence="2" key="2">
    <citation type="submission" date="2018-02" db="UniProtKB">
        <authorList>
            <consortium name="EnsemblPlants"/>
        </authorList>
    </citation>
    <scope>IDENTIFICATION</scope>
    <source>
        <strain evidence="2">Williams 82</strain>
    </source>
</reference>
<dbReference type="Gramene" id="KRH06727">
    <property type="protein sequence ID" value="KRH06727"/>
    <property type="gene ID" value="GLYMA_16G042400"/>
</dbReference>
<protein>
    <submittedName>
        <fullName evidence="1 2">Uncharacterized protein</fullName>
    </submittedName>
</protein>
<keyword evidence="3" id="KW-1185">Reference proteome</keyword>
<reference evidence="1" key="3">
    <citation type="submission" date="2018-07" db="EMBL/GenBank/DDBJ databases">
        <title>WGS assembly of Glycine max.</title>
        <authorList>
            <person name="Schmutz J."/>
            <person name="Cannon S."/>
            <person name="Schlueter J."/>
            <person name="Ma J."/>
            <person name="Mitros T."/>
            <person name="Nelson W."/>
            <person name="Hyten D."/>
            <person name="Song Q."/>
            <person name="Thelen J."/>
            <person name="Cheng J."/>
            <person name="Xu D."/>
            <person name="Hellsten U."/>
            <person name="May G."/>
            <person name="Yu Y."/>
            <person name="Sakurai T."/>
            <person name="Umezawa T."/>
            <person name="Bhattacharyya M."/>
            <person name="Sandhu D."/>
            <person name="Valliyodan B."/>
            <person name="Lindquist E."/>
            <person name="Peto M."/>
            <person name="Grant D."/>
            <person name="Shu S."/>
            <person name="Goodstein D."/>
            <person name="Barry K."/>
            <person name="Futrell-Griggs M."/>
            <person name="Abernathy B."/>
            <person name="Du J."/>
            <person name="Tian Z."/>
            <person name="Zhu L."/>
            <person name="Gill N."/>
            <person name="Joshi T."/>
            <person name="Libault M."/>
            <person name="Sethuraman A."/>
            <person name="Zhang X."/>
            <person name="Shinozaki K."/>
            <person name="Nguyen H."/>
            <person name="Wing R."/>
            <person name="Cregan P."/>
            <person name="Specht J."/>
            <person name="Grimwood J."/>
            <person name="Rokhsar D."/>
            <person name="Stacey G."/>
            <person name="Shoemaker R."/>
            <person name="Jackson S."/>
        </authorList>
    </citation>
    <scope>NUCLEOTIDE SEQUENCE</scope>
    <source>
        <tissue evidence="1">Callus</tissue>
    </source>
</reference>
<organism evidence="1">
    <name type="scientific">Glycine max</name>
    <name type="common">Soybean</name>
    <name type="synonym">Glycine hispida</name>
    <dbReference type="NCBI Taxonomy" id="3847"/>
    <lineage>
        <taxon>Eukaryota</taxon>
        <taxon>Viridiplantae</taxon>
        <taxon>Streptophyta</taxon>
        <taxon>Embryophyta</taxon>
        <taxon>Tracheophyta</taxon>
        <taxon>Spermatophyta</taxon>
        <taxon>Magnoliopsida</taxon>
        <taxon>eudicotyledons</taxon>
        <taxon>Gunneridae</taxon>
        <taxon>Pentapetalae</taxon>
        <taxon>rosids</taxon>
        <taxon>fabids</taxon>
        <taxon>Fabales</taxon>
        <taxon>Fabaceae</taxon>
        <taxon>Papilionoideae</taxon>
        <taxon>50 kb inversion clade</taxon>
        <taxon>NPAAA clade</taxon>
        <taxon>indigoferoid/millettioid clade</taxon>
        <taxon>Phaseoleae</taxon>
        <taxon>Glycine</taxon>
        <taxon>Glycine subgen. Soja</taxon>
    </lineage>
</organism>
<evidence type="ECO:0000313" key="1">
    <source>
        <dbReference type="EMBL" id="KRH06727.1"/>
    </source>
</evidence>
<accession>A0A0R0FL86</accession>
<dbReference type="EMBL" id="CM000849">
    <property type="protein sequence ID" value="KRH06727.1"/>
    <property type="molecule type" value="Genomic_DNA"/>
</dbReference>
<name>A0A0R0FL86_SOYBN</name>
<dbReference type="Proteomes" id="UP000008827">
    <property type="component" value="Chromosome 16"/>
</dbReference>
<dbReference type="EnsemblPlants" id="KRH06727">
    <property type="protein sequence ID" value="KRH06727"/>
    <property type="gene ID" value="GLYMA_16G042400"/>
</dbReference>
<reference evidence="1 2" key="1">
    <citation type="journal article" date="2010" name="Nature">
        <title>Genome sequence of the palaeopolyploid soybean.</title>
        <authorList>
            <person name="Schmutz J."/>
            <person name="Cannon S.B."/>
            <person name="Schlueter J."/>
            <person name="Ma J."/>
            <person name="Mitros T."/>
            <person name="Nelson W."/>
            <person name="Hyten D.L."/>
            <person name="Song Q."/>
            <person name="Thelen J.J."/>
            <person name="Cheng J."/>
            <person name="Xu D."/>
            <person name="Hellsten U."/>
            <person name="May G.D."/>
            <person name="Yu Y."/>
            <person name="Sakurai T."/>
            <person name="Umezawa T."/>
            <person name="Bhattacharyya M.K."/>
            <person name="Sandhu D."/>
            <person name="Valliyodan B."/>
            <person name="Lindquist E."/>
            <person name="Peto M."/>
            <person name="Grant D."/>
            <person name="Shu S."/>
            <person name="Goodstein D."/>
            <person name="Barry K."/>
            <person name="Futrell-Griggs M."/>
            <person name="Abernathy B."/>
            <person name="Du J."/>
            <person name="Tian Z."/>
            <person name="Zhu L."/>
            <person name="Gill N."/>
            <person name="Joshi T."/>
            <person name="Libault M."/>
            <person name="Sethuraman A."/>
            <person name="Zhang X.-C."/>
            <person name="Shinozaki K."/>
            <person name="Nguyen H.T."/>
            <person name="Wing R.A."/>
            <person name="Cregan P."/>
            <person name="Specht J."/>
            <person name="Grimwood J."/>
            <person name="Rokhsar D."/>
            <person name="Stacey G."/>
            <person name="Shoemaker R.C."/>
            <person name="Jackson S.A."/>
        </authorList>
    </citation>
    <scope>NUCLEOTIDE SEQUENCE [LARGE SCALE GENOMIC DNA]</scope>
    <source>
        <strain evidence="2">cv. Williams 82</strain>
        <tissue evidence="1">Callus</tissue>
    </source>
</reference>
<evidence type="ECO:0000313" key="2">
    <source>
        <dbReference type="EnsemblPlants" id="KRH06727"/>
    </source>
</evidence>
<evidence type="ECO:0000313" key="3">
    <source>
        <dbReference type="Proteomes" id="UP000008827"/>
    </source>
</evidence>